<dbReference type="RefSeq" id="WP_118449996.1">
    <property type="nucleotide sequence ID" value="NZ_CABJDM010000010.1"/>
</dbReference>
<dbReference type="InterPro" id="IPR001296">
    <property type="entry name" value="Glyco_trans_1"/>
</dbReference>
<dbReference type="Proteomes" id="UP000286038">
    <property type="component" value="Unassembled WGS sequence"/>
</dbReference>
<feature type="domain" description="Glycosyltransferase subfamily 4-like N-terminal" evidence="2">
    <location>
        <begin position="14"/>
        <end position="170"/>
    </location>
</feature>
<protein>
    <submittedName>
        <fullName evidence="3">Glycosyltransferase family 4 protein</fullName>
    </submittedName>
</protein>
<dbReference type="EMBL" id="QRPV01000010">
    <property type="protein sequence ID" value="RHM42997.1"/>
    <property type="molecule type" value="Genomic_DNA"/>
</dbReference>
<reference evidence="3 4" key="1">
    <citation type="submission" date="2018-08" db="EMBL/GenBank/DDBJ databases">
        <title>A genome reference for cultivated species of the human gut microbiota.</title>
        <authorList>
            <person name="Zou Y."/>
            <person name="Xue W."/>
            <person name="Luo G."/>
        </authorList>
    </citation>
    <scope>NUCLEOTIDE SEQUENCE [LARGE SCALE GENOMIC DNA]</scope>
    <source>
        <strain evidence="3 4">AF34-33</strain>
    </source>
</reference>
<evidence type="ECO:0000313" key="3">
    <source>
        <dbReference type="EMBL" id="RHM42997.1"/>
    </source>
</evidence>
<dbReference type="Pfam" id="PF00534">
    <property type="entry name" value="Glycos_transf_1"/>
    <property type="match status" value="1"/>
</dbReference>
<keyword evidence="3" id="KW-0808">Transferase</keyword>
<dbReference type="Gene3D" id="3.40.50.2000">
    <property type="entry name" value="Glycogen Phosphorylase B"/>
    <property type="match status" value="2"/>
</dbReference>
<dbReference type="InterPro" id="IPR028098">
    <property type="entry name" value="Glyco_trans_4-like_N"/>
</dbReference>
<dbReference type="PANTHER" id="PTHR12526">
    <property type="entry name" value="GLYCOSYLTRANSFERASE"/>
    <property type="match status" value="1"/>
</dbReference>
<sequence length="360" mass="41402">MRKIAFLIPTLIEGGMERVMSEILKYCAEYTDFELHLVLYGKEHTPFYKIPSTVFVHKPHLKYEDYNRMIYTIKTMYYLREEIKKIHPVSILSFGEIFNNLVLLSLWGLHYPIYISDRCRPNKSFGKLHDHLRKWLYPKATGIIAQTEKAKSIYLTQFKHPNIRVIGNPIRKIEDGNFLNKENIVLSVGRLITTKNFDQLIRIFSQVVYGDWKLIIVGGDALKQKNSVLLQKQIDDLGLTDRIILAGSQKNVVSYLLRSKIFAFTSSSEGFPNVIGEALAAGLPVIAYDCIAGPADMVEDGKNGYLIPLFDEEMFKKKLAYLMQHDEERNQMVKNAPPSVLKYSTSVVCGKYLDFFLNNK</sequence>
<accession>A0A415QI55</accession>
<organism evidence="3 4">
    <name type="scientific">Butyricimonas virosa</name>
    <dbReference type="NCBI Taxonomy" id="544645"/>
    <lineage>
        <taxon>Bacteria</taxon>
        <taxon>Pseudomonadati</taxon>
        <taxon>Bacteroidota</taxon>
        <taxon>Bacteroidia</taxon>
        <taxon>Bacteroidales</taxon>
        <taxon>Odoribacteraceae</taxon>
        <taxon>Butyricimonas</taxon>
    </lineage>
</organism>
<gene>
    <name evidence="3" type="ORF">DWZ68_10190</name>
</gene>
<name>A0A415QI55_9BACT</name>
<dbReference type="Pfam" id="PF13439">
    <property type="entry name" value="Glyco_transf_4"/>
    <property type="match status" value="1"/>
</dbReference>
<dbReference type="SUPFAM" id="SSF53756">
    <property type="entry name" value="UDP-Glycosyltransferase/glycogen phosphorylase"/>
    <property type="match status" value="1"/>
</dbReference>
<dbReference type="AlphaFoldDB" id="A0A415QI55"/>
<feature type="domain" description="Glycosyl transferase family 1" evidence="1">
    <location>
        <begin position="175"/>
        <end position="336"/>
    </location>
</feature>
<dbReference type="GO" id="GO:0016757">
    <property type="term" value="F:glycosyltransferase activity"/>
    <property type="evidence" value="ECO:0007669"/>
    <property type="project" value="InterPro"/>
</dbReference>
<proteinExistence type="predicted"/>
<evidence type="ECO:0000259" key="2">
    <source>
        <dbReference type="Pfam" id="PF13439"/>
    </source>
</evidence>
<comment type="caution">
    <text evidence="3">The sequence shown here is derived from an EMBL/GenBank/DDBJ whole genome shotgun (WGS) entry which is preliminary data.</text>
</comment>
<evidence type="ECO:0000313" key="4">
    <source>
        <dbReference type="Proteomes" id="UP000286038"/>
    </source>
</evidence>
<evidence type="ECO:0000259" key="1">
    <source>
        <dbReference type="Pfam" id="PF00534"/>
    </source>
</evidence>